<dbReference type="RefSeq" id="WP_147093552.1">
    <property type="nucleotide sequence ID" value="NZ_BJVC01000003.1"/>
</dbReference>
<dbReference type="OrthoDB" id="9807255at2"/>
<name>A0A511BQ73_9PROT</name>
<dbReference type="EMBL" id="BJVC01000003">
    <property type="protein sequence ID" value="GEL02470.1"/>
    <property type="molecule type" value="Genomic_DNA"/>
</dbReference>
<dbReference type="InterPro" id="IPR013196">
    <property type="entry name" value="HTH_11"/>
</dbReference>
<sequence>MSRSARLLELLHLLRRYRHPVSARRLAERLETSLRTVYRDIGALQALGADIRGEPGLGYVLVPGFLLPPLMFTPEEIEALALGADWVASRSDRGLREAALSAFARIVSVLPEDARVSLEHLSLMAGPPCTQVAPGPDPDILRRAIRLKNIIRLSYTDAQGNRTERTLWPCALAYFDSALVLVAWCKLREEFRHFRLDRIAGLEITDDRYPRDRKALMREWQKSRNIEAWYVDPDRK</sequence>
<dbReference type="PANTHER" id="PTHR34580">
    <property type="match status" value="1"/>
</dbReference>
<organism evidence="3 4">
    <name type="scientific">Swaminathania salitolerans</name>
    <dbReference type="NCBI Taxonomy" id="182838"/>
    <lineage>
        <taxon>Bacteria</taxon>
        <taxon>Pseudomonadati</taxon>
        <taxon>Pseudomonadota</taxon>
        <taxon>Alphaproteobacteria</taxon>
        <taxon>Acetobacterales</taxon>
        <taxon>Acetobacteraceae</taxon>
        <taxon>Swaminathania</taxon>
    </lineage>
</organism>
<accession>A0A511BQ73</accession>
<dbReference type="InterPro" id="IPR036388">
    <property type="entry name" value="WH-like_DNA-bd_sf"/>
</dbReference>
<feature type="domain" description="WYL" evidence="2">
    <location>
        <begin position="140"/>
        <end position="203"/>
    </location>
</feature>
<keyword evidence="4" id="KW-1185">Reference proteome</keyword>
<dbReference type="PANTHER" id="PTHR34580:SF3">
    <property type="entry name" value="PROTEIN PAFB"/>
    <property type="match status" value="1"/>
</dbReference>
<dbReference type="InterPro" id="IPR036390">
    <property type="entry name" value="WH_DNA-bd_sf"/>
</dbReference>
<dbReference type="AlphaFoldDB" id="A0A511BQ73"/>
<dbReference type="InterPro" id="IPR051534">
    <property type="entry name" value="CBASS_pafABC_assoc_protein"/>
</dbReference>
<evidence type="ECO:0000259" key="2">
    <source>
        <dbReference type="Pfam" id="PF13280"/>
    </source>
</evidence>
<dbReference type="SUPFAM" id="SSF46785">
    <property type="entry name" value="Winged helix' DNA-binding domain"/>
    <property type="match status" value="1"/>
</dbReference>
<evidence type="ECO:0000259" key="1">
    <source>
        <dbReference type="Pfam" id="PF08279"/>
    </source>
</evidence>
<dbReference type="Proteomes" id="UP000321405">
    <property type="component" value="Unassembled WGS sequence"/>
</dbReference>
<comment type="caution">
    <text evidence="3">The sequence shown here is derived from an EMBL/GenBank/DDBJ whole genome shotgun (WGS) entry which is preliminary data.</text>
</comment>
<dbReference type="Pfam" id="PF08279">
    <property type="entry name" value="HTH_11"/>
    <property type="match status" value="1"/>
</dbReference>
<dbReference type="Gene3D" id="1.10.10.10">
    <property type="entry name" value="Winged helix-like DNA-binding domain superfamily/Winged helix DNA-binding domain"/>
    <property type="match status" value="1"/>
</dbReference>
<evidence type="ECO:0000313" key="3">
    <source>
        <dbReference type="EMBL" id="GEL02470.1"/>
    </source>
</evidence>
<protein>
    <submittedName>
        <fullName evidence="3">Transcriptional regulator</fullName>
    </submittedName>
</protein>
<proteinExistence type="predicted"/>
<gene>
    <name evidence="3" type="ORF">SSA02_16330</name>
</gene>
<dbReference type="Pfam" id="PF13280">
    <property type="entry name" value="WYL"/>
    <property type="match status" value="1"/>
</dbReference>
<dbReference type="InterPro" id="IPR026881">
    <property type="entry name" value="WYL_dom"/>
</dbReference>
<feature type="domain" description="Helix-turn-helix type 11" evidence="1">
    <location>
        <begin position="6"/>
        <end position="59"/>
    </location>
</feature>
<dbReference type="PROSITE" id="PS52050">
    <property type="entry name" value="WYL"/>
    <property type="match status" value="1"/>
</dbReference>
<evidence type="ECO:0000313" key="4">
    <source>
        <dbReference type="Proteomes" id="UP000321405"/>
    </source>
</evidence>
<reference evidence="3 4" key="1">
    <citation type="submission" date="2019-07" db="EMBL/GenBank/DDBJ databases">
        <title>Whole genome shotgun sequence of Swaminathania salitolerans NBRC 104436.</title>
        <authorList>
            <person name="Hosoyama A."/>
            <person name="Uohara A."/>
            <person name="Ohji S."/>
            <person name="Ichikawa N."/>
        </authorList>
    </citation>
    <scope>NUCLEOTIDE SEQUENCE [LARGE SCALE GENOMIC DNA]</scope>
    <source>
        <strain evidence="3 4">NBRC 104436</strain>
    </source>
</reference>